<feature type="compositionally biased region" description="Low complexity" evidence="1">
    <location>
        <begin position="227"/>
        <end position="242"/>
    </location>
</feature>
<dbReference type="PANTHER" id="PTHR18916">
    <property type="entry name" value="DYNACTIN 1-RELATED MICROTUBULE-BINDING"/>
    <property type="match status" value="1"/>
</dbReference>
<dbReference type="Gene3D" id="2.30.30.190">
    <property type="entry name" value="CAP Gly-rich-like domain"/>
    <property type="match status" value="1"/>
</dbReference>
<dbReference type="EMBL" id="CAJNOC010000002">
    <property type="protein sequence ID" value="CAF0703170.1"/>
    <property type="molecule type" value="Genomic_DNA"/>
</dbReference>
<evidence type="ECO:0000259" key="2">
    <source>
        <dbReference type="PROSITE" id="PS50245"/>
    </source>
</evidence>
<evidence type="ECO:0000256" key="1">
    <source>
        <dbReference type="SAM" id="MobiDB-lite"/>
    </source>
</evidence>
<gene>
    <name evidence="3" type="ORF">OXX778_LOCUS45</name>
</gene>
<feature type="domain" description="CAP-Gly" evidence="2">
    <location>
        <begin position="308"/>
        <end position="350"/>
    </location>
</feature>
<keyword evidence="4" id="KW-1185">Reference proteome</keyword>
<comment type="caution">
    <text evidence="3">The sequence shown here is derived from an EMBL/GenBank/DDBJ whole genome shotgun (WGS) entry which is preliminary data.</text>
</comment>
<organism evidence="3 4">
    <name type="scientific">Brachionus calyciflorus</name>
    <dbReference type="NCBI Taxonomy" id="104777"/>
    <lineage>
        <taxon>Eukaryota</taxon>
        <taxon>Metazoa</taxon>
        <taxon>Spiralia</taxon>
        <taxon>Gnathifera</taxon>
        <taxon>Rotifera</taxon>
        <taxon>Eurotatoria</taxon>
        <taxon>Monogononta</taxon>
        <taxon>Pseudotrocha</taxon>
        <taxon>Ploima</taxon>
        <taxon>Brachionidae</taxon>
        <taxon>Brachionus</taxon>
    </lineage>
</organism>
<dbReference type="PROSITE" id="PS50245">
    <property type="entry name" value="CAP_GLY_2"/>
    <property type="match status" value="1"/>
</dbReference>
<evidence type="ECO:0000313" key="3">
    <source>
        <dbReference type="EMBL" id="CAF0703170.1"/>
    </source>
</evidence>
<accession>A0A813M2I1</accession>
<name>A0A813M2I1_9BILA</name>
<protein>
    <recommendedName>
        <fullName evidence="2">CAP-Gly domain-containing protein</fullName>
    </recommendedName>
</protein>
<dbReference type="Pfam" id="PF01302">
    <property type="entry name" value="CAP_GLY"/>
    <property type="match status" value="1"/>
</dbReference>
<dbReference type="Proteomes" id="UP000663879">
    <property type="component" value="Unassembled WGS sequence"/>
</dbReference>
<feature type="compositionally biased region" description="Polar residues" evidence="1">
    <location>
        <begin position="256"/>
        <end position="278"/>
    </location>
</feature>
<feature type="region of interest" description="Disordered" evidence="1">
    <location>
        <begin position="227"/>
        <end position="278"/>
    </location>
</feature>
<dbReference type="InterPro" id="IPR036859">
    <property type="entry name" value="CAP-Gly_dom_sf"/>
</dbReference>
<dbReference type="OrthoDB" id="6153882at2759"/>
<feature type="region of interest" description="Disordered" evidence="1">
    <location>
        <begin position="59"/>
        <end position="124"/>
    </location>
</feature>
<feature type="compositionally biased region" description="Polar residues" evidence="1">
    <location>
        <begin position="100"/>
        <end position="124"/>
    </location>
</feature>
<feature type="compositionally biased region" description="Polar residues" evidence="1">
    <location>
        <begin position="59"/>
        <end position="85"/>
    </location>
</feature>
<dbReference type="InterPro" id="IPR000938">
    <property type="entry name" value="CAP-Gly_domain"/>
</dbReference>
<dbReference type="AlphaFoldDB" id="A0A813M2I1"/>
<dbReference type="SUPFAM" id="SSF74924">
    <property type="entry name" value="Cap-Gly domain"/>
    <property type="match status" value="1"/>
</dbReference>
<reference evidence="3" key="1">
    <citation type="submission" date="2021-02" db="EMBL/GenBank/DDBJ databases">
        <authorList>
            <person name="Nowell W R."/>
        </authorList>
    </citation>
    <scope>NUCLEOTIDE SEQUENCE</scope>
    <source>
        <strain evidence="3">Ploen Becks lab</strain>
    </source>
</reference>
<sequence>MLALIIIILIISTVILSSAYFILFRDDISLLPGPYNKKKKVTIKNFILKNFGSIKNLYNNKPSTESKQSKQRNQIIQENNLRTSLTNKNTDNDSKSNNTYSENSSRDTSANISMGENLKISTPIKNSDKIDRTIVEMVNEPNQTPSRKKTDNDAVYELLAKAKKSDAELKAKEEEKKASELSKRLLEDLSFTENKPEPKSEELIENLEKSGSSFSLNFIQEQNKLAQSNQSLNSTQSSQSNTVKNQELTNDPKFSHGSTPSIESTQSKSRNSQQSEETQLYDWIQQDAHVIVSTSTVTNKRGHIRYIGRTKFARGTWIGVELEEQAGINDGSVEGVRYFTCPEKKGVFVRQEKLTLVVNKEL</sequence>
<evidence type="ECO:0000313" key="4">
    <source>
        <dbReference type="Proteomes" id="UP000663879"/>
    </source>
</evidence>
<dbReference type="SMART" id="SM01052">
    <property type="entry name" value="CAP_GLY"/>
    <property type="match status" value="1"/>
</dbReference>
<proteinExistence type="predicted"/>